<dbReference type="PANTHER" id="PTHR46211:SF1">
    <property type="entry name" value="GLYCEROPHOSPHODIESTER PHOSPHODIESTERASE, CYTOPLASMIC"/>
    <property type="match status" value="1"/>
</dbReference>
<dbReference type="OrthoDB" id="384721at2"/>
<dbReference type="AlphaFoldDB" id="A0A5C8P2R8"/>
<dbReference type="Pfam" id="PF03009">
    <property type="entry name" value="GDPD"/>
    <property type="match status" value="1"/>
</dbReference>
<accession>A0A5C8P2R8</accession>
<organism evidence="2 3">
    <name type="scientific">Cerasibacillus terrae</name>
    <dbReference type="NCBI Taxonomy" id="2498845"/>
    <lineage>
        <taxon>Bacteria</taxon>
        <taxon>Bacillati</taxon>
        <taxon>Bacillota</taxon>
        <taxon>Bacilli</taxon>
        <taxon>Bacillales</taxon>
        <taxon>Bacillaceae</taxon>
        <taxon>Cerasibacillus</taxon>
    </lineage>
</organism>
<gene>
    <name evidence="2" type="ORF">FHP05_02520</name>
</gene>
<dbReference type="Gene3D" id="3.20.20.190">
    <property type="entry name" value="Phosphatidylinositol (PI) phosphodiesterase"/>
    <property type="match status" value="1"/>
</dbReference>
<dbReference type="PANTHER" id="PTHR46211">
    <property type="entry name" value="GLYCEROPHOSPHORYL DIESTER PHOSPHODIESTERASE"/>
    <property type="match status" value="1"/>
</dbReference>
<dbReference type="InterPro" id="IPR030395">
    <property type="entry name" value="GP_PDE_dom"/>
</dbReference>
<protein>
    <submittedName>
        <fullName evidence="2">Glycerophosphodiester phosphodiesterase</fullName>
    </submittedName>
</protein>
<dbReference type="EMBL" id="VDUW01000001">
    <property type="protein sequence ID" value="TXL67915.1"/>
    <property type="molecule type" value="Genomic_DNA"/>
</dbReference>
<feature type="domain" description="GP-PDE" evidence="1">
    <location>
        <begin position="3"/>
        <end position="239"/>
    </location>
</feature>
<evidence type="ECO:0000313" key="2">
    <source>
        <dbReference type="EMBL" id="TXL67915.1"/>
    </source>
</evidence>
<evidence type="ECO:0000259" key="1">
    <source>
        <dbReference type="PROSITE" id="PS51704"/>
    </source>
</evidence>
<dbReference type="PROSITE" id="PS51704">
    <property type="entry name" value="GP_PDE"/>
    <property type="match status" value="1"/>
</dbReference>
<dbReference type="GO" id="GO:0006629">
    <property type="term" value="P:lipid metabolic process"/>
    <property type="evidence" value="ECO:0007669"/>
    <property type="project" value="InterPro"/>
</dbReference>
<keyword evidence="3" id="KW-1185">Reference proteome</keyword>
<evidence type="ECO:0000313" key="3">
    <source>
        <dbReference type="Proteomes" id="UP000321574"/>
    </source>
</evidence>
<dbReference type="InterPro" id="IPR017946">
    <property type="entry name" value="PLC-like_Pdiesterase_TIM-brl"/>
</dbReference>
<sequence>MPVKIIAHRGASKYAPENTMPAFQMAYELGADIIETDVQLTKDRVPILFHDIKINRVTSHKGYIKDFTYDEIIALDVGTHFSKKYRGTSIVSLEHFLAWVQSKSISLNLELKNSKIDYKNLEEIVLEMLEHYQLIDRTILSSFNPKSIQRLTKTPQRVHKAFITSKRQKDLIPYSKEIGADALHIHYRLLRKNMVHQSKKAEIPLRVYTVNKKRHLLKCLHYKCDGIITDVPDKAINIQNIYNQIIKE</sequence>
<dbReference type="GO" id="GO:0008081">
    <property type="term" value="F:phosphoric diester hydrolase activity"/>
    <property type="evidence" value="ECO:0007669"/>
    <property type="project" value="InterPro"/>
</dbReference>
<reference evidence="2 3" key="1">
    <citation type="submission" date="2019-06" db="EMBL/GenBank/DDBJ databases">
        <title>Cerasibacillus sp. nov., isolated from maize field.</title>
        <authorList>
            <person name="Lin S.-Y."/>
            <person name="Tsai C.-F."/>
            <person name="Young C.-C."/>
        </authorList>
    </citation>
    <scope>NUCLEOTIDE SEQUENCE [LARGE SCALE GENOMIC DNA]</scope>
    <source>
        <strain evidence="2 3">CC-CFT480</strain>
    </source>
</reference>
<proteinExistence type="predicted"/>
<comment type="caution">
    <text evidence="2">The sequence shown here is derived from an EMBL/GenBank/DDBJ whole genome shotgun (WGS) entry which is preliminary data.</text>
</comment>
<dbReference type="RefSeq" id="WP_147665652.1">
    <property type="nucleotide sequence ID" value="NZ_VDUW01000001.1"/>
</dbReference>
<dbReference type="Proteomes" id="UP000321574">
    <property type="component" value="Unassembled WGS sequence"/>
</dbReference>
<dbReference type="SUPFAM" id="SSF51695">
    <property type="entry name" value="PLC-like phosphodiesterases"/>
    <property type="match status" value="1"/>
</dbReference>
<name>A0A5C8P2R8_9BACI</name>